<dbReference type="KEGG" id="abae:CL176_11045"/>
<feature type="domain" description="N-acetyltransferase" evidence="1">
    <location>
        <begin position="1"/>
        <end position="171"/>
    </location>
</feature>
<keyword evidence="2" id="KW-0808">Transferase</keyword>
<dbReference type="RefSeq" id="WP_118991342.1">
    <property type="nucleotide sequence ID" value="NZ_CP023434.1"/>
</dbReference>
<dbReference type="OrthoDB" id="9796381at2"/>
<evidence type="ECO:0000313" key="3">
    <source>
        <dbReference type="Proteomes" id="UP000263232"/>
    </source>
</evidence>
<dbReference type="PROSITE" id="PS51186">
    <property type="entry name" value="GNAT"/>
    <property type="match status" value="1"/>
</dbReference>
<dbReference type="Gene3D" id="3.40.630.30">
    <property type="match status" value="1"/>
</dbReference>
<dbReference type="EMBL" id="CP023434">
    <property type="protein sequence ID" value="AXY26486.1"/>
    <property type="molecule type" value="Genomic_DNA"/>
</dbReference>
<dbReference type="Proteomes" id="UP000263232">
    <property type="component" value="Chromosome"/>
</dbReference>
<organism evidence="2 3">
    <name type="scientific">Suicoccus acidiformans</name>
    <dbReference type="NCBI Taxonomy" id="2036206"/>
    <lineage>
        <taxon>Bacteria</taxon>
        <taxon>Bacillati</taxon>
        <taxon>Bacillota</taxon>
        <taxon>Bacilli</taxon>
        <taxon>Lactobacillales</taxon>
        <taxon>Aerococcaceae</taxon>
        <taxon>Suicoccus</taxon>
    </lineage>
</organism>
<dbReference type="AlphaFoldDB" id="A0A347WN29"/>
<gene>
    <name evidence="2" type="ORF">CL176_11045</name>
</gene>
<sequence>MEIRKTSLEDMAEVLEIIEYGRQLQRSQSGIVQWPDDYPGATDIHQDIEAGGSYVAYANEAEADLAAGTLLGTFFLQEEPDPYYENIAGAWLNEEPYVTIHRIASNGLAPGIGTKCIEWVMEHYDNIRIDTHKQNKPMRYIIEKLGFAYCGVIQVRDGTDRNAYHYVREEE</sequence>
<dbReference type="InterPro" id="IPR000182">
    <property type="entry name" value="GNAT_dom"/>
</dbReference>
<reference evidence="2 3" key="1">
    <citation type="submission" date="2017-09" db="EMBL/GenBank/DDBJ databases">
        <title>Complete genome sequence of Oxytococcus suis strain ZY16052.</title>
        <authorList>
            <person name="Li F."/>
        </authorList>
    </citation>
    <scope>NUCLEOTIDE SEQUENCE [LARGE SCALE GENOMIC DNA]</scope>
    <source>
        <strain evidence="2 3">ZY16052</strain>
    </source>
</reference>
<accession>A0A347WN29</accession>
<evidence type="ECO:0000313" key="2">
    <source>
        <dbReference type="EMBL" id="AXY26486.1"/>
    </source>
</evidence>
<dbReference type="SUPFAM" id="SSF55729">
    <property type="entry name" value="Acyl-CoA N-acyltransferases (Nat)"/>
    <property type="match status" value="1"/>
</dbReference>
<dbReference type="GO" id="GO:0016747">
    <property type="term" value="F:acyltransferase activity, transferring groups other than amino-acyl groups"/>
    <property type="evidence" value="ECO:0007669"/>
    <property type="project" value="InterPro"/>
</dbReference>
<proteinExistence type="predicted"/>
<evidence type="ECO:0000259" key="1">
    <source>
        <dbReference type="PROSITE" id="PS51186"/>
    </source>
</evidence>
<dbReference type="InterPro" id="IPR016181">
    <property type="entry name" value="Acyl_CoA_acyltransferase"/>
</dbReference>
<keyword evidence="3" id="KW-1185">Reference proteome</keyword>
<protein>
    <submittedName>
        <fullName evidence="2">GNAT family N-acetyltransferase</fullName>
    </submittedName>
</protein>
<name>A0A347WN29_9LACT</name>